<dbReference type="EMBL" id="CAKLCB010000167">
    <property type="protein sequence ID" value="CAH0516481.1"/>
    <property type="molecule type" value="Genomic_DNA"/>
</dbReference>
<dbReference type="SUPFAM" id="SSF56112">
    <property type="entry name" value="Protein kinase-like (PK-like)"/>
    <property type="match status" value="1"/>
</dbReference>
<keyword evidence="1" id="KW-0808">Transferase</keyword>
<dbReference type="InterPro" id="IPR011993">
    <property type="entry name" value="PH-like_dom_sf"/>
</dbReference>
<evidence type="ECO:0000259" key="6">
    <source>
        <dbReference type="PROSITE" id="PS50003"/>
    </source>
</evidence>
<dbReference type="SMART" id="SM00233">
    <property type="entry name" value="PH"/>
    <property type="match status" value="2"/>
</dbReference>
<dbReference type="PANTHER" id="PTHR10048:SF14">
    <property type="entry name" value="LD28067P"/>
    <property type="match status" value="1"/>
</dbReference>
<dbReference type="InterPro" id="IPR002420">
    <property type="entry name" value="PI3K-type_C2_dom"/>
</dbReference>
<dbReference type="Pfam" id="PF00169">
    <property type="entry name" value="PH"/>
    <property type="match status" value="2"/>
</dbReference>
<comment type="similarity">
    <text evidence="5">Belongs to the PI3/PI4-kinase family.</text>
</comment>
<proteinExistence type="inferred from homology"/>
<sequence>MTMMPNALYLVRHFVILEFARYRMSTTIDIFVKRIPAVRDPKTASNVWLLQDTTGSLSTLLEPAMVELHTRLGGAVNVYTMDRRGSGRSTMLDCVVAHVTVEEDVHPLKVPACAEALQRKYGSLSSFSTTSAAKDVATFIVDYTNVTGYVLDNVATSSGAPRNKGYYLSMSETLALKQYLAGSELSSSGILDHLVQFSKYWEKPTPSLSELTLRFTKKSPVCDQLRVGSYCANGIFYEVDKYCNKRAKIPTRASVLLMCHKLNTMTHHRYAEYLMKALDDNKKELVTFEYSSYGTLDSASTSQGEETCSIKLLLSYVTNNGNLELLDKSCVDEMPPFTMNMSLGNQYEKCSTREAGRLTQGTKRKEDDYTQAIKGLKRCLVLIQGIPCSLYYTQVVMTGANFRNVDESLVPSFEALNPYAKVGHSVPGDDKRWQPVPDLFHSKESLYFRSAVGNVLKTAHEEISPAELEVRANTPEFKVEEGDWIAHNSNQKNQFALITPLKTVARIPANLIISNEPISLTQPISNHMGGYLRKKGEKNKALKKRYMELNGSVLAYYKKKPVKHGIPLGRDEKKTLERGRIDLDRVSSLQPMESKTEPYGILLVTTARTWAICADSEPEYQRWLKALCDVVKFSAVHVTYKRMFQLQEVSAKAITDVRMVVTTGDTVGQIVEHIFNCYEQALDAAPLRPYNPAEYRLKITGYRDYMIDRFRVLNEYVHVRECLLTKKTIRLTVIHESVIQETAMMSLSIGRDLAVISGSMNSIVSQFADMFDGERATSLQMTTLGDEWESPSVDRNPSLPSGIIQQPFAIRIRRVLNIPRTTCVRKRSSEEAVVSRIPLTSTSVIVRIELYDGSQLLDNALVDTADVRLKAQRNNFLYAEWEDAVWHTFNMDICNITRTMRIQLTVLGVKKNVGSSTSSMDATEEKMLVTGVNAFEVDDTLVQGQQYVHMYNNLHSCIQGPVPHVALPNEPLIQLEFSKFDAPIKFNWDDDDSLSANDRSHRRSTITSSRSAMLRKEGWLQKVGNFSSLTRWRRRWFVVDQSTCTLSYADDETAPRKLITLRNCSVMTADDMNQKFTTAPVNKGTRKLRQTWCFKVRPMGSSRDYIISAETKQDREEWMLAIQTVSKSDSNIDSRGSIGGFEDLNMLVPVSPYAERNNDYLDGKIILESVAQDRRDSTSRSSGHSSCHESAQLNELRKLILLDPLYRFSPYQKEQLWMHREEYIDIPAALPRILSCVHWEDREECEEALKLLPRWSVPDHQAAYVELLNGEFAHVGVRTFAVQKLGQMADTTFSYFLPQLVQAIKFENHHVSPLSMLLIERAIKNPNQIGFDLFWSMKVEAHNDQYRERYGTILNAYLDVCSSKMRAILKLQDKLFSEGGMLERICQSVKAKKKEGAAEMKRAMQLGLEALNELLPGSFQLPLDPRIEVGKIIVSKCRVMDSAKKPLWLVFENAEEGGDPVTVMFKAGDDVRQDCLTLQLIRLMDEMWRDEGLDLAMEPYKCVATSPMTGILQMVPNSVTTAEVHRRDGMMGTFKDPSFSDWIRANNPDPRSRKAAVDLFSRSCAGYCVATCVLGIGDRHNDNIMIASSGRYFHIDFGHFLGHLKYYKLGIRRERTPFVFTNEMAYVLGGVEGKDFAKFVDTACTAYCVLRRQMHLLVSLLLLMVPADMPELTGRDDINHIVTTLAPEVSDDRARESFEQTIHFCLDSRFKRFDNYLHNIAHAFG</sequence>
<dbReference type="InterPro" id="IPR036940">
    <property type="entry name" value="PI3/4_kinase_cat_sf"/>
</dbReference>
<dbReference type="InterPro" id="IPR000341">
    <property type="entry name" value="PI3K_Ras-bd_dom"/>
</dbReference>
<dbReference type="InterPro" id="IPR001263">
    <property type="entry name" value="PI3K_accessory_dom"/>
</dbReference>
<keyword evidence="12" id="KW-1185">Reference proteome</keyword>
<evidence type="ECO:0000256" key="5">
    <source>
        <dbReference type="PROSITE-ProRule" id="PRU00880"/>
    </source>
</evidence>
<protein>
    <recommendedName>
        <fullName evidence="13">Phosphatidylinositol kinase</fullName>
    </recommendedName>
</protein>
<feature type="domain" description="PH" evidence="6">
    <location>
        <begin position="1013"/>
        <end position="1127"/>
    </location>
</feature>
<dbReference type="InterPro" id="IPR016024">
    <property type="entry name" value="ARM-type_fold"/>
</dbReference>
<dbReference type="Gene3D" id="1.25.40.70">
    <property type="entry name" value="Phosphatidylinositol 3-kinase, accessory domain (PIK)"/>
    <property type="match status" value="1"/>
</dbReference>
<organism evidence="11 12">
    <name type="scientific">Peronospora belbahrii</name>
    <dbReference type="NCBI Taxonomy" id="622444"/>
    <lineage>
        <taxon>Eukaryota</taxon>
        <taxon>Sar</taxon>
        <taxon>Stramenopiles</taxon>
        <taxon>Oomycota</taxon>
        <taxon>Peronosporomycetes</taxon>
        <taxon>Peronosporales</taxon>
        <taxon>Peronosporaceae</taxon>
        <taxon>Peronospora</taxon>
    </lineage>
</organism>
<dbReference type="PROSITE" id="PS51547">
    <property type="entry name" value="C2_PI3K"/>
    <property type="match status" value="1"/>
</dbReference>
<dbReference type="PROSITE" id="PS51545">
    <property type="entry name" value="PIK_HELICAL"/>
    <property type="match status" value="1"/>
</dbReference>
<dbReference type="Gene3D" id="3.10.20.90">
    <property type="entry name" value="Phosphatidylinositol 3-kinase Catalytic Subunit, Chain A, domain 1"/>
    <property type="match status" value="1"/>
</dbReference>
<evidence type="ECO:0000256" key="1">
    <source>
        <dbReference type="ARBA" id="ARBA00022679"/>
    </source>
</evidence>
<evidence type="ECO:0000256" key="3">
    <source>
        <dbReference type="ARBA" id="ARBA00022777"/>
    </source>
</evidence>
<evidence type="ECO:0000256" key="4">
    <source>
        <dbReference type="ARBA" id="ARBA00022840"/>
    </source>
</evidence>
<accession>A0ABN8CW51</accession>
<dbReference type="Pfam" id="PF00613">
    <property type="entry name" value="PI3Ka"/>
    <property type="match status" value="1"/>
</dbReference>
<dbReference type="PROSITE" id="PS50003">
    <property type="entry name" value="PH_DOMAIN"/>
    <property type="match status" value="2"/>
</dbReference>
<dbReference type="SUPFAM" id="SSF49562">
    <property type="entry name" value="C2 domain (Calcium/lipid-binding domain, CaLB)"/>
    <property type="match status" value="1"/>
</dbReference>
<dbReference type="InterPro" id="IPR042236">
    <property type="entry name" value="PI3K_accessory_sf"/>
</dbReference>
<gene>
    <name evidence="11" type="ORF">PBS001_LOCUS3149</name>
</gene>
<dbReference type="PROSITE" id="PS00915">
    <property type="entry name" value="PI3_4_KINASE_1"/>
    <property type="match status" value="1"/>
</dbReference>
<feature type="domain" description="PH" evidence="6">
    <location>
        <begin position="525"/>
        <end position="632"/>
    </location>
</feature>
<dbReference type="InterPro" id="IPR029071">
    <property type="entry name" value="Ubiquitin-like_domsf"/>
</dbReference>
<evidence type="ECO:0000313" key="11">
    <source>
        <dbReference type="EMBL" id="CAH0516481.1"/>
    </source>
</evidence>
<dbReference type="InterPro" id="IPR018936">
    <property type="entry name" value="PI3/4_kinase_CS"/>
</dbReference>
<dbReference type="InterPro" id="IPR001849">
    <property type="entry name" value="PH_domain"/>
</dbReference>
<evidence type="ECO:0000256" key="2">
    <source>
        <dbReference type="ARBA" id="ARBA00022741"/>
    </source>
</evidence>
<dbReference type="InterPro" id="IPR015433">
    <property type="entry name" value="PI3/4_kinase"/>
</dbReference>
<evidence type="ECO:0000259" key="10">
    <source>
        <dbReference type="PROSITE" id="PS51547"/>
    </source>
</evidence>
<dbReference type="PROSITE" id="PS50290">
    <property type="entry name" value="PI3_4_KINASE_3"/>
    <property type="match status" value="1"/>
</dbReference>
<comment type="caution">
    <text evidence="11">The sequence shown here is derived from an EMBL/GenBank/DDBJ whole genome shotgun (WGS) entry which is preliminary data.</text>
</comment>
<dbReference type="SMART" id="SM00146">
    <property type="entry name" value="PI3Kc"/>
    <property type="match status" value="1"/>
</dbReference>
<dbReference type="Proteomes" id="UP001158986">
    <property type="component" value="Unassembled WGS sequence"/>
</dbReference>
<feature type="domain" description="PI3K-RBD" evidence="9">
    <location>
        <begin position="637"/>
        <end position="735"/>
    </location>
</feature>
<feature type="domain" description="PI3K/PI4K catalytic" evidence="7">
    <location>
        <begin position="1433"/>
        <end position="1710"/>
    </location>
</feature>
<evidence type="ECO:0000259" key="7">
    <source>
        <dbReference type="PROSITE" id="PS50290"/>
    </source>
</evidence>
<evidence type="ECO:0000259" key="8">
    <source>
        <dbReference type="PROSITE" id="PS51545"/>
    </source>
</evidence>
<name>A0ABN8CW51_9STRA</name>
<dbReference type="Gene3D" id="1.10.1070.11">
    <property type="entry name" value="Phosphatidylinositol 3-/4-kinase, catalytic domain"/>
    <property type="match status" value="1"/>
</dbReference>
<feature type="domain" description="C2 PI3K-type" evidence="10">
    <location>
        <begin position="818"/>
        <end position="987"/>
    </location>
</feature>
<dbReference type="Gene3D" id="2.30.29.30">
    <property type="entry name" value="Pleckstrin-homology domain (PH domain)/Phosphotyrosine-binding domain (PTB)"/>
    <property type="match status" value="2"/>
</dbReference>
<dbReference type="CDD" id="cd00891">
    <property type="entry name" value="PI3Kc"/>
    <property type="match status" value="1"/>
</dbReference>
<keyword evidence="4" id="KW-0067">ATP-binding</keyword>
<keyword evidence="2" id="KW-0547">Nucleotide-binding</keyword>
<dbReference type="SUPFAM" id="SSF50729">
    <property type="entry name" value="PH domain-like"/>
    <property type="match status" value="2"/>
</dbReference>
<reference evidence="11 12" key="1">
    <citation type="submission" date="2021-11" db="EMBL/GenBank/DDBJ databases">
        <authorList>
            <person name="Islam A."/>
            <person name="Islam S."/>
            <person name="Flora M.S."/>
            <person name="Rahman M."/>
            <person name="Ziaur R.M."/>
            <person name="Epstein J.H."/>
            <person name="Hassan M."/>
            <person name="Klassen M."/>
            <person name="Woodard K."/>
            <person name="Webb A."/>
            <person name="Webby R.J."/>
            <person name="El Zowalaty M.E."/>
        </authorList>
    </citation>
    <scope>NUCLEOTIDE SEQUENCE [LARGE SCALE GENOMIC DNA]</scope>
    <source>
        <strain evidence="11">Pbs1</strain>
    </source>
</reference>
<evidence type="ECO:0000259" key="9">
    <source>
        <dbReference type="PROSITE" id="PS51546"/>
    </source>
</evidence>
<dbReference type="Gene3D" id="2.60.40.150">
    <property type="entry name" value="C2 domain"/>
    <property type="match status" value="1"/>
</dbReference>
<dbReference type="Gene3D" id="3.30.1010.10">
    <property type="entry name" value="Phosphatidylinositol 3-kinase Catalytic Subunit, Chain A, domain 4"/>
    <property type="match status" value="1"/>
</dbReference>
<dbReference type="InterPro" id="IPR035892">
    <property type="entry name" value="C2_domain_sf"/>
</dbReference>
<feature type="domain" description="PIK helical" evidence="8">
    <location>
        <begin position="1182"/>
        <end position="1360"/>
    </location>
</feature>
<dbReference type="SUPFAM" id="SSF48371">
    <property type="entry name" value="ARM repeat"/>
    <property type="match status" value="1"/>
</dbReference>
<evidence type="ECO:0000313" key="12">
    <source>
        <dbReference type="Proteomes" id="UP001158986"/>
    </source>
</evidence>
<keyword evidence="3" id="KW-0418">Kinase</keyword>
<dbReference type="InterPro" id="IPR000403">
    <property type="entry name" value="PI3/4_kinase_cat_dom"/>
</dbReference>
<dbReference type="PANTHER" id="PTHR10048">
    <property type="entry name" value="PHOSPHATIDYLINOSITOL KINASE"/>
    <property type="match status" value="1"/>
</dbReference>
<dbReference type="InterPro" id="IPR035448">
    <property type="entry name" value="PI3Kc"/>
</dbReference>
<dbReference type="SMART" id="SM00145">
    <property type="entry name" value="PI3Ka"/>
    <property type="match status" value="1"/>
</dbReference>
<evidence type="ECO:0008006" key="13">
    <source>
        <dbReference type="Google" id="ProtNLM"/>
    </source>
</evidence>
<dbReference type="Pfam" id="PF00454">
    <property type="entry name" value="PI3_PI4_kinase"/>
    <property type="match status" value="1"/>
</dbReference>
<dbReference type="InterPro" id="IPR011009">
    <property type="entry name" value="Kinase-like_dom_sf"/>
</dbReference>
<dbReference type="SUPFAM" id="SSF54236">
    <property type="entry name" value="Ubiquitin-like"/>
    <property type="match status" value="1"/>
</dbReference>
<dbReference type="PROSITE" id="PS51546">
    <property type="entry name" value="PI3K_RBD"/>
    <property type="match status" value="1"/>
</dbReference>
<dbReference type="Pfam" id="PF00794">
    <property type="entry name" value="PI3K_rbd"/>
    <property type="match status" value="1"/>
</dbReference>